<dbReference type="GO" id="GO:0016413">
    <property type="term" value="F:O-acetyltransferase activity"/>
    <property type="evidence" value="ECO:0007669"/>
    <property type="project" value="TreeGrafter"/>
</dbReference>
<evidence type="ECO:0000256" key="7">
    <source>
        <dbReference type="SAM" id="Phobius"/>
    </source>
</evidence>
<feature type="domain" description="Acyltransferase 3" evidence="8">
    <location>
        <begin position="7"/>
        <end position="327"/>
    </location>
</feature>
<feature type="transmembrane region" description="Helical" evidence="7">
    <location>
        <begin position="50"/>
        <end position="70"/>
    </location>
</feature>
<dbReference type="EMBL" id="JXRQ01000015">
    <property type="protein sequence ID" value="KIL51643.1"/>
    <property type="molecule type" value="Genomic_DNA"/>
</dbReference>
<dbReference type="Pfam" id="PF01757">
    <property type="entry name" value="Acyl_transf_3"/>
    <property type="match status" value="1"/>
</dbReference>
<evidence type="ECO:0000313" key="9">
    <source>
        <dbReference type="EMBL" id="KIL51643.1"/>
    </source>
</evidence>
<evidence type="ECO:0000256" key="5">
    <source>
        <dbReference type="ARBA" id="ARBA00022989"/>
    </source>
</evidence>
<dbReference type="Proteomes" id="UP000031950">
    <property type="component" value="Unassembled WGS sequence"/>
</dbReference>
<feature type="transmembrane region" description="Helical" evidence="7">
    <location>
        <begin position="149"/>
        <end position="170"/>
    </location>
</feature>
<organism evidence="9 10">
    <name type="scientific">Jeotgalibacillus alimentarius</name>
    <dbReference type="NCBI Taxonomy" id="135826"/>
    <lineage>
        <taxon>Bacteria</taxon>
        <taxon>Bacillati</taxon>
        <taxon>Bacillota</taxon>
        <taxon>Bacilli</taxon>
        <taxon>Bacillales</taxon>
        <taxon>Caryophanaceae</taxon>
        <taxon>Jeotgalibacillus</taxon>
    </lineage>
</organism>
<dbReference type="AlphaFoldDB" id="A0A0C2W6I9"/>
<keyword evidence="5 7" id="KW-1133">Transmembrane helix</keyword>
<keyword evidence="6 7" id="KW-0472">Membrane</keyword>
<feature type="transmembrane region" description="Helical" evidence="7">
    <location>
        <begin position="12"/>
        <end position="30"/>
    </location>
</feature>
<dbReference type="GO" id="GO:0005886">
    <property type="term" value="C:plasma membrane"/>
    <property type="evidence" value="ECO:0007669"/>
    <property type="project" value="UniProtKB-SubCell"/>
</dbReference>
<dbReference type="OrthoDB" id="65129at2"/>
<evidence type="ECO:0000256" key="6">
    <source>
        <dbReference type="ARBA" id="ARBA00023136"/>
    </source>
</evidence>
<gene>
    <name evidence="9" type="ORF">KP77_11550</name>
</gene>
<dbReference type="InterPro" id="IPR002656">
    <property type="entry name" value="Acyl_transf_3_dom"/>
</dbReference>
<evidence type="ECO:0000256" key="2">
    <source>
        <dbReference type="ARBA" id="ARBA00007400"/>
    </source>
</evidence>
<comment type="similarity">
    <text evidence="2">Belongs to the acyltransferase 3 family.</text>
</comment>
<evidence type="ECO:0000256" key="4">
    <source>
        <dbReference type="ARBA" id="ARBA00022692"/>
    </source>
</evidence>
<proteinExistence type="inferred from homology"/>
<dbReference type="GO" id="GO:0009246">
    <property type="term" value="P:enterobacterial common antigen biosynthetic process"/>
    <property type="evidence" value="ECO:0007669"/>
    <property type="project" value="TreeGrafter"/>
</dbReference>
<feature type="transmembrane region" description="Helical" evidence="7">
    <location>
        <begin position="123"/>
        <end position="142"/>
    </location>
</feature>
<comment type="subcellular location">
    <subcellularLocation>
        <location evidence="1">Cell membrane</location>
        <topology evidence="1">Multi-pass membrane protein</topology>
    </subcellularLocation>
</comment>
<keyword evidence="3" id="KW-1003">Cell membrane</keyword>
<feature type="transmembrane region" description="Helical" evidence="7">
    <location>
        <begin position="286"/>
        <end position="305"/>
    </location>
</feature>
<keyword evidence="4 7" id="KW-0812">Transmembrane</keyword>
<reference evidence="9 10" key="1">
    <citation type="submission" date="2015-01" db="EMBL/GenBank/DDBJ databases">
        <title>Genome sequence of Jeotgalibacillus alimentarius.</title>
        <authorList>
            <person name="Goh K.M."/>
            <person name="Chan K.-G."/>
            <person name="Yaakop A.S."/>
            <person name="Ee R."/>
            <person name="Gan H.M."/>
            <person name="Chan C.S."/>
        </authorList>
    </citation>
    <scope>NUCLEOTIDE SEQUENCE [LARGE SCALE GENOMIC DNA]</scope>
    <source>
        <strain evidence="9 10">YKJ-13</strain>
    </source>
</reference>
<feature type="transmembrane region" description="Helical" evidence="7">
    <location>
        <begin position="253"/>
        <end position="274"/>
    </location>
</feature>
<feature type="transmembrane region" description="Helical" evidence="7">
    <location>
        <begin position="190"/>
        <end position="210"/>
    </location>
</feature>
<keyword evidence="10" id="KW-1185">Reference proteome</keyword>
<sequence length="360" mass="41176">MKKARVIGIDYIRAMACLSVVLIHTASQVLMNFDLPASTVEIAKLTQMTFIFATPIFVMISEFLLSYSYHNSPPKGFWKKRISFIFIPYMTMSIAYGLFYMILNAGDFSYFLRVVENYIIAARWHGYFILIIFQFYLLHFLFNRYIHRFNPYLVTALSLALNIAYLHFFRVASAAGGLLDGIEWVTNSRIFFPGWLIFFVIAYFAGRYITEWMIFLKKAGSAIVILALMSWLFVLYNVIEGHYIVIVSSRVDVLFYTIFVFLGGLYLTSYLKGVPAPIKLISKYSFSIYLLHMMFLVLFTNFVPFDLNASIFAPAAFIFSVGGSILSAYLIKRIPGSAYLIGQVDRKTSGAGNRNISKVE</sequence>
<evidence type="ECO:0000256" key="3">
    <source>
        <dbReference type="ARBA" id="ARBA00022475"/>
    </source>
</evidence>
<dbReference type="STRING" id="135826.KP77_11550"/>
<dbReference type="PATRIC" id="fig|135826.4.peg.1150"/>
<evidence type="ECO:0000256" key="1">
    <source>
        <dbReference type="ARBA" id="ARBA00004651"/>
    </source>
</evidence>
<dbReference type="RefSeq" id="WP_041121735.1">
    <property type="nucleotide sequence ID" value="NZ_JXRQ01000015.1"/>
</dbReference>
<dbReference type="PANTHER" id="PTHR40074:SF2">
    <property type="entry name" value="O-ACETYLTRANSFERASE WECH"/>
    <property type="match status" value="1"/>
</dbReference>
<feature type="transmembrane region" description="Helical" evidence="7">
    <location>
        <begin position="222"/>
        <end position="247"/>
    </location>
</feature>
<evidence type="ECO:0000259" key="8">
    <source>
        <dbReference type="Pfam" id="PF01757"/>
    </source>
</evidence>
<dbReference type="PANTHER" id="PTHR40074">
    <property type="entry name" value="O-ACETYLTRANSFERASE WECH"/>
    <property type="match status" value="1"/>
</dbReference>
<accession>A0A0C2W6I9</accession>
<feature type="transmembrane region" description="Helical" evidence="7">
    <location>
        <begin position="82"/>
        <end position="103"/>
    </location>
</feature>
<protein>
    <recommendedName>
        <fullName evidence="8">Acyltransferase 3 domain-containing protein</fullName>
    </recommendedName>
</protein>
<feature type="transmembrane region" description="Helical" evidence="7">
    <location>
        <begin position="311"/>
        <end position="331"/>
    </location>
</feature>
<evidence type="ECO:0000313" key="10">
    <source>
        <dbReference type="Proteomes" id="UP000031950"/>
    </source>
</evidence>
<name>A0A0C2W6I9_9BACL</name>
<comment type="caution">
    <text evidence="9">The sequence shown here is derived from an EMBL/GenBank/DDBJ whole genome shotgun (WGS) entry which is preliminary data.</text>
</comment>